<reference evidence="3" key="1">
    <citation type="submission" date="2024-10" db="EMBL/GenBank/DDBJ databases">
        <authorList>
            <person name="Ryan C."/>
        </authorList>
    </citation>
    <scope>NUCLEOTIDE SEQUENCE [LARGE SCALE GENOMIC DNA]</scope>
</reference>
<dbReference type="AlphaFoldDB" id="A0ABC9DGN2"/>
<sequence length="89" mass="9573">MGIHKVSLALALTMLMVGQLVGGAIVLDERQRTPVLKGRRPAAHRPTKTIPAHGDIRGSGRNVGDDKAFIAPRGYFHPPTLPPCLRKAC</sequence>
<dbReference type="EMBL" id="OZ075143">
    <property type="protein sequence ID" value="CAL5038593.1"/>
    <property type="molecule type" value="Genomic_DNA"/>
</dbReference>
<feature type="signal peptide" evidence="2">
    <location>
        <begin position="1"/>
        <end position="23"/>
    </location>
</feature>
<evidence type="ECO:0000313" key="4">
    <source>
        <dbReference type="Proteomes" id="UP001497457"/>
    </source>
</evidence>
<keyword evidence="4" id="KW-1185">Reference proteome</keyword>
<gene>
    <name evidence="3" type="ORF">URODEC1_LOCUS85077</name>
</gene>
<name>A0ABC9DGN2_9POAL</name>
<evidence type="ECO:0000256" key="2">
    <source>
        <dbReference type="SAM" id="SignalP"/>
    </source>
</evidence>
<evidence type="ECO:0008006" key="5">
    <source>
        <dbReference type="Google" id="ProtNLM"/>
    </source>
</evidence>
<keyword evidence="2" id="KW-0732">Signal</keyword>
<proteinExistence type="predicted"/>
<feature type="chain" id="PRO_5044803456" description="Secreted protein" evidence="2">
    <location>
        <begin position="24"/>
        <end position="89"/>
    </location>
</feature>
<protein>
    <recommendedName>
        <fullName evidence="5">Secreted protein</fullName>
    </recommendedName>
</protein>
<dbReference type="Proteomes" id="UP001497457">
    <property type="component" value="Chromosome 33rd"/>
</dbReference>
<evidence type="ECO:0000313" key="3">
    <source>
        <dbReference type="EMBL" id="CAL5038593.1"/>
    </source>
</evidence>
<evidence type="ECO:0000256" key="1">
    <source>
        <dbReference type="SAM" id="MobiDB-lite"/>
    </source>
</evidence>
<feature type="compositionally biased region" description="Basic residues" evidence="1">
    <location>
        <begin position="37"/>
        <end position="47"/>
    </location>
</feature>
<accession>A0ABC9DGN2</accession>
<feature type="region of interest" description="Disordered" evidence="1">
    <location>
        <begin position="36"/>
        <end position="62"/>
    </location>
</feature>
<organism evidence="3 4">
    <name type="scientific">Urochloa decumbens</name>
    <dbReference type="NCBI Taxonomy" id="240449"/>
    <lineage>
        <taxon>Eukaryota</taxon>
        <taxon>Viridiplantae</taxon>
        <taxon>Streptophyta</taxon>
        <taxon>Embryophyta</taxon>
        <taxon>Tracheophyta</taxon>
        <taxon>Spermatophyta</taxon>
        <taxon>Magnoliopsida</taxon>
        <taxon>Liliopsida</taxon>
        <taxon>Poales</taxon>
        <taxon>Poaceae</taxon>
        <taxon>PACMAD clade</taxon>
        <taxon>Panicoideae</taxon>
        <taxon>Panicodae</taxon>
        <taxon>Paniceae</taxon>
        <taxon>Melinidinae</taxon>
        <taxon>Urochloa</taxon>
    </lineage>
</organism>